<proteinExistence type="predicted"/>
<dbReference type="AlphaFoldDB" id="A0A0B6XYM6"/>
<accession>A0A0B6XYM6</accession>
<sequence length="107" mass="11951">KSVTYLENNVEQAVDELRQNGVNGDLRMAKYVNIANITDSVPRFTDNVDIEPKSDDLQRNENITDTLTNCTDNINLQSESDNVDNNESVTSVVLDFEDALEIVSEKG</sequence>
<evidence type="ECO:0000313" key="1">
    <source>
        <dbReference type="EMBL" id="CEK48646.1"/>
    </source>
</evidence>
<name>A0A0B6XYM6_9EUPU</name>
<organism evidence="1">
    <name type="scientific">Arion vulgaris</name>
    <dbReference type="NCBI Taxonomy" id="1028688"/>
    <lineage>
        <taxon>Eukaryota</taxon>
        <taxon>Metazoa</taxon>
        <taxon>Spiralia</taxon>
        <taxon>Lophotrochozoa</taxon>
        <taxon>Mollusca</taxon>
        <taxon>Gastropoda</taxon>
        <taxon>Heterobranchia</taxon>
        <taxon>Euthyneura</taxon>
        <taxon>Panpulmonata</taxon>
        <taxon>Eupulmonata</taxon>
        <taxon>Stylommatophora</taxon>
        <taxon>Helicina</taxon>
        <taxon>Arionoidea</taxon>
        <taxon>Arionidae</taxon>
        <taxon>Arion</taxon>
    </lineage>
</organism>
<dbReference type="EMBL" id="HACG01001781">
    <property type="protein sequence ID" value="CEK48646.1"/>
    <property type="molecule type" value="Transcribed_RNA"/>
</dbReference>
<feature type="non-terminal residue" evidence="1">
    <location>
        <position position="1"/>
    </location>
</feature>
<protein>
    <submittedName>
        <fullName evidence="1">Uncharacterized protein</fullName>
    </submittedName>
</protein>
<feature type="non-terminal residue" evidence="1">
    <location>
        <position position="107"/>
    </location>
</feature>
<gene>
    <name evidence="1" type="primary">ORF4725</name>
</gene>
<reference evidence="1" key="1">
    <citation type="submission" date="2014-12" db="EMBL/GenBank/DDBJ databases">
        <title>Insight into the proteome of Arion vulgaris.</title>
        <authorList>
            <person name="Aradska J."/>
            <person name="Bulat T."/>
            <person name="Smidak R."/>
            <person name="Sarate P."/>
            <person name="Gangsoo J."/>
            <person name="Sialana F."/>
            <person name="Bilban M."/>
            <person name="Lubec G."/>
        </authorList>
    </citation>
    <scope>NUCLEOTIDE SEQUENCE</scope>
    <source>
        <tissue evidence="1">Skin</tissue>
    </source>
</reference>